<keyword evidence="4" id="KW-1185">Reference proteome</keyword>
<organism evidence="3 4">
    <name type="scientific">Dictyobacter aurantiacus</name>
    <dbReference type="NCBI Taxonomy" id="1936993"/>
    <lineage>
        <taxon>Bacteria</taxon>
        <taxon>Bacillati</taxon>
        <taxon>Chloroflexota</taxon>
        <taxon>Ktedonobacteria</taxon>
        <taxon>Ktedonobacterales</taxon>
        <taxon>Dictyobacteraceae</taxon>
        <taxon>Dictyobacter</taxon>
    </lineage>
</organism>
<dbReference type="Pfam" id="PF01636">
    <property type="entry name" value="APH"/>
    <property type="match status" value="1"/>
</dbReference>
<dbReference type="PANTHER" id="PTHR21064">
    <property type="entry name" value="AMINOGLYCOSIDE PHOSPHOTRANSFERASE DOMAIN-CONTAINING PROTEIN-RELATED"/>
    <property type="match status" value="1"/>
</dbReference>
<dbReference type="GO" id="GO:0009088">
    <property type="term" value="P:threonine biosynthetic process"/>
    <property type="evidence" value="ECO:0007669"/>
    <property type="project" value="TreeGrafter"/>
</dbReference>
<comment type="similarity">
    <text evidence="1">Belongs to the pseudomonas-type ThrB family.</text>
</comment>
<name>A0A401ZC02_9CHLR</name>
<reference evidence="4" key="1">
    <citation type="submission" date="2018-12" db="EMBL/GenBank/DDBJ databases">
        <title>Tengunoibacter tsumagoiensis gen. nov., sp. nov., Dictyobacter kobayashii sp. nov., D. alpinus sp. nov., and D. joshuensis sp. nov. and description of Dictyobacteraceae fam. nov. within the order Ktedonobacterales isolated from Tengu-no-mugimeshi.</title>
        <authorList>
            <person name="Wang C.M."/>
            <person name="Zheng Y."/>
            <person name="Sakai Y."/>
            <person name="Toyoda A."/>
            <person name="Minakuchi Y."/>
            <person name="Abe K."/>
            <person name="Yokota A."/>
            <person name="Yabe S."/>
        </authorList>
    </citation>
    <scope>NUCLEOTIDE SEQUENCE [LARGE SCALE GENOMIC DNA]</scope>
    <source>
        <strain evidence="4">S-27</strain>
    </source>
</reference>
<dbReference type="SUPFAM" id="SSF56112">
    <property type="entry name" value="Protein kinase-like (PK-like)"/>
    <property type="match status" value="1"/>
</dbReference>
<dbReference type="PANTHER" id="PTHR21064:SF6">
    <property type="entry name" value="AMINOGLYCOSIDE PHOSPHOTRANSFERASE DOMAIN-CONTAINING PROTEIN"/>
    <property type="match status" value="1"/>
</dbReference>
<evidence type="ECO:0000313" key="3">
    <source>
        <dbReference type="EMBL" id="GCE04356.1"/>
    </source>
</evidence>
<dbReference type="AlphaFoldDB" id="A0A401ZC02"/>
<dbReference type="InterPro" id="IPR011009">
    <property type="entry name" value="Kinase-like_dom_sf"/>
</dbReference>
<comment type="caution">
    <text evidence="3">The sequence shown here is derived from an EMBL/GenBank/DDBJ whole genome shotgun (WGS) entry which is preliminary data.</text>
</comment>
<evidence type="ECO:0000313" key="4">
    <source>
        <dbReference type="Proteomes" id="UP000287224"/>
    </source>
</evidence>
<proteinExistence type="inferred from homology"/>
<evidence type="ECO:0000259" key="2">
    <source>
        <dbReference type="Pfam" id="PF01636"/>
    </source>
</evidence>
<feature type="domain" description="Aminoglycoside phosphotransferase" evidence="2">
    <location>
        <begin position="3"/>
        <end position="219"/>
    </location>
</feature>
<dbReference type="InterPro" id="IPR050249">
    <property type="entry name" value="Pseudomonas-type_ThrB"/>
</dbReference>
<dbReference type="Gene3D" id="3.90.1200.10">
    <property type="match status" value="1"/>
</dbReference>
<dbReference type="Gene3D" id="3.30.200.20">
    <property type="entry name" value="Phosphorylase Kinase, domain 1"/>
    <property type="match status" value="1"/>
</dbReference>
<dbReference type="OrthoDB" id="48950at2"/>
<evidence type="ECO:0000256" key="1">
    <source>
        <dbReference type="ARBA" id="ARBA00038240"/>
    </source>
</evidence>
<dbReference type="Proteomes" id="UP000287224">
    <property type="component" value="Unassembled WGS sequence"/>
</dbReference>
<gene>
    <name evidence="3" type="ORF">KDAU_16850</name>
</gene>
<accession>A0A401ZC02</accession>
<dbReference type="GO" id="GO:0004413">
    <property type="term" value="F:homoserine kinase activity"/>
    <property type="evidence" value="ECO:0007669"/>
    <property type="project" value="TreeGrafter"/>
</dbReference>
<protein>
    <recommendedName>
        <fullName evidence="2">Aminoglycoside phosphotransferase domain-containing protein</fullName>
    </recommendedName>
</protein>
<dbReference type="InterPro" id="IPR002575">
    <property type="entry name" value="Aminoglycoside_PTrfase"/>
</dbReference>
<sequence>MDTESGQYVLRIHRPWVTMRRLSFEHQTKRLLAEAGFPVALPIPALSGADILSHEQRLVEIEPFIAHDAPTKRWEYLPAMFTLLGDLHAFLEKHLVPANIVQPAVDNYATPVQMMEWIERTASLIENSRSAYKIGEVQQASEICHVVLQMLSQQLSWWYDEGQYLPRRPTHGDYRMGNVLFRGGSVAGLLDFDFLDTRERIFDLAYAIYWIFWLQEDVRYPELAPWPRVRTLLEAYNQATDRPLLREEIQALPLEMIRIPLYWIAEAGFLPDPVQAVLQQTDAIAYALRLFQQQQALSKAFALDWKA</sequence>
<dbReference type="EMBL" id="BIFQ01000001">
    <property type="protein sequence ID" value="GCE04356.1"/>
    <property type="molecule type" value="Genomic_DNA"/>
</dbReference>